<dbReference type="GO" id="GO:0043025">
    <property type="term" value="C:neuronal cell body"/>
    <property type="evidence" value="ECO:0007669"/>
    <property type="project" value="TreeGrafter"/>
</dbReference>
<feature type="domain" description="Ig-like" evidence="3">
    <location>
        <begin position="133"/>
        <end position="228"/>
    </location>
</feature>
<dbReference type="OrthoDB" id="6370831at2759"/>
<dbReference type="InterPro" id="IPR013783">
    <property type="entry name" value="Ig-like_fold"/>
</dbReference>
<dbReference type="GO" id="GO:0007156">
    <property type="term" value="P:homophilic cell adhesion via plasma membrane adhesion molecules"/>
    <property type="evidence" value="ECO:0007669"/>
    <property type="project" value="TreeGrafter"/>
</dbReference>
<name>A0A914BAB1_PATMI</name>
<dbReference type="InterPro" id="IPR003599">
    <property type="entry name" value="Ig_sub"/>
</dbReference>
<accession>A0A914BAB1</accession>
<evidence type="ECO:0000313" key="4">
    <source>
        <dbReference type="EnsemblMetazoa" id="XP_038072775.1"/>
    </source>
</evidence>
<feature type="chain" id="PRO_5037640490" description="Ig-like domain-containing protein" evidence="2">
    <location>
        <begin position="23"/>
        <end position="371"/>
    </location>
</feature>
<evidence type="ECO:0000256" key="1">
    <source>
        <dbReference type="SAM" id="Phobius"/>
    </source>
</evidence>
<dbReference type="GO" id="GO:0008046">
    <property type="term" value="F:axon guidance receptor activity"/>
    <property type="evidence" value="ECO:0007669"/>
    <property type="project" value="TreeGrafter"/>
</dbReference>
<proteinExistence type="predicted"/>
<dbReference type="SUPFAM" id="SSF48726">
    <property type="entry name" value="Immunoglobulin"/>
    <property type="match status" value="3"/>
</dbReference>
<dbReference type="Gene3D" id="2.60.40.10">
    <property type="entry name" value="Immunoglobulins"/>
    <property type="match status" value="3"/>
</dbReference>
<dbReference type="GO" id="GO:0030424">
    <property type="term" value="C:axon"/>
    <property type="evidence" value="ECO:0007669"/>
    <property type="project" value="TreeGrafter"/>
</dbReference>
<feature type="domain" description="Ig-like" evidence="3">
    <location>
        <begin position="255"/>
        <end position="332"/>
    </location>
</feature>
<feature type="transmembrane region" description="Helical" evidence="1">
    <location>
        <begin position="351"/>
        <end position="370"/>
    </location>
</feature>
<dbReference type="AlphaFoldDB" id="A0A914BAB1"/>
<organism evidence="4 5">
    <name type="scientific">Patiria miniata</name>
    <name type="common">Bat star</name>
    <name type="synonym">Asterina miniata</name>
    <dbReference type="NCBI Taxonomy" id="46514"/>
    <lineage>
        <taxon>Eukaryota</taxon>
        <taxon>Metazoa</taxon>
        <taxon>Echinodermata</taxon>
        <taxon>Eleutherozoa</taxon>
        <taxon>Asterozoa</taxon>
        <taxon>Asteroidea</taxon>
        <taxon>Valvatacea</taxon>
        <taxon>Valvatida</taxon>
        <taxon>Asterinidae</taxon>
        <taxon>Patiria</taxon>
    </lineage>
</organism>
<dbReference type="PANTHER" id="PTHR45080:SF34">
    <property type="entry name" value="MYOSIN LIGHT CHAIN KINASE, SMOOTH MUSCLE-LIKE"/>
    <property type="match status" value="1"/>
</dbReference>
<dbReference type="SMART" id="SM00409">
    <property type="entry name" value="IG"/>
    <property type="match status" value="2"/>
</dbReference>
<keyword evidence="2" id="KW-0732">Signal</keyword>
<dbReference type="Proteomes" id="UP000887568">
    <property type="component" value="Unplaced"/>
</dbReference>
<reference evidence="4" key="1">
    <citation type="submission" date="2022-11" db="UniProtKB">
        <authorList>
            <consortium name="EnsemblMetazoa"/>
        </authorList>
    </citation>
    <scope>IDENTIFICATION</scope>
</reference>
<keyword evidence="1" id="KW-0812">Transmembrane</keyword>
<dbReference type="GeneID" id="119741150"/>
<evidence type="ECO:0000259" key="3">
    <source>
        <dbReference type="PROSITE" id="PS50835"/>
    </source>
</evidence>
<evidence type="ECO:0000256" key="2">
    <source>
        <dbReference type="SAM" id="SignalP"/>
    </source>
</evidence>
<dbReference type="EnsemblMetazoa" id="XM_038216847.1">
    <property type="protein sequence ID" value="XP_038072775.1"/>
    <property type="gene ID" value="LOC119741150"/>
</dbReference>
<dbReference type="InterPro" id="IPR007110">
    <property type="entry name" value="Ig-like_dom"/>
</dbReference>
<feature type="domain" description="Ig-like" evidence="3">
    <location>
        <begin position="30"/>
        <end position="123"/>
    </location>
</feature>
<dbReference type="PROSITE" id="PS50835">
    <property type="entry name" value="IG_LIKE"/>
    <property type="match status" value="3"/>
</dbReference>
<sequence>MKSRTRHLLLVVALQLVPWTLAQYQPPFNPNTYVRISPPDGIQSLQGLHQKLRCDASYMGEPVDVFWYKNDQLMLDTNPRLPIDESTNRMDTASFTILTILSTRVSDSGRYSCRMMPPGRGVSTVVVAVYEHPMVIGSPSQLLVPGENMTLTCQMVPDLTDHGGKYFWHKEGRFIGTRGLIDVDSNGSPDVYITPNGNLTIFNPLPVFGGTYTCRIRYNVNGKTNYVSGDIKVFVNTTVHTEPYNWYNVNSRRPLQLQCIVEGFPYADVYWSHQGNRIWGTDARNNVTLLTRPLDHVTMLSTLSIRVLSRNFNVTHYTCTGTNTFGTDRKVAAIVNTEQVFSPFGIGASSLVMRSTVLYCLAFVLWVLLIV</sequence>
<keyword evidence="5" id="KW-1185">Reference proteome</keyword>
<keyword evidence="1" id="KW-1133">Transmembrane helix</keyword>
<dbReference type="CDD" id="cd00096">
    <property type="entry name" value="Ig"/>
    <property type="match status" value="2"/>
</dbReference>
<feature type="signal peptide" evidence="2">
    <location>
        <begin position="1"/>
        <end position="22"/>
    </location>
</feature>
<dbReference type="GO" id="GO:0050808">
    <property type="term" value="P:synapse organization"/>
    <property type="evidence" value="ECO:0007669"/>
    <property type="project" value="TreeGrafter"/>
</dbReference>
<dbReference type="GO" id="GO:0005886">
    <property type="term" value="C:plasma membrane"/>
    <property type="evidence" value="ECO:0007669"/>
    <property type="project" value="TreeGrafter"/>
</dbReference>
<dbReference type="PANTHER" id="PTHR45080">
    <property type="entry name" value="CONTACTIN 5"/>
    <property type="match status" value="1"/>
</dbReference>
<dbReference type="Pfam" id="PF13927">
    <property type="entry name" value="Ig_3"/>
    <property type="match status" value="1"/>
</dbReference>
<dbReference type="InterPro" id="IPR036179">
    <property type="entry name" value="Ig-like_dom_sf"/>
</dbReference>
<dbReference type="InterPro" id="IPR050958">
    <property type="entry name" value="Cell_Adh-Cytoskel_Orgn"/>
</dbReference>
<dbReference type="OMA" id="QCIVEGF"/>
<keyword evidence="1" id="KW-0472">Membrane</keyword>
<dbReference type="Pfam" id="PF13895">
    <property type="entry name" value="Ig_2"/>
    <property type="match status" value="1"/>
</dbReference>
<dbReference type="RefSeq" id="XP_038072775.1">
    <property type="nucleotide sequence ID" value="XM_038216847.1"/>
</dbReference>
<evidence type="ECO:0000313" key="5">
    <source>
        <dbReference type="Proteomes" id="UP000887568"/>
    </source>
</evidence>
<protein>
    <recommendedName>
        <fullName evidence="3">Ig-like domain-containing protein</fullName>
    </recommendedName>
</protein>